<gene>
    <name evidence="2" type="ORF">Pla144_35970</name>
</gene>
<protein>
    <recommendedName>
        <fullName evidence="1">STAS domain-containing protein</fullName>
    </recommendedName>
</protein>
<evidence type="ECO:0000259" key="1">
    <source>
        <dbReference type="PROSITE" id="PS50801"/>
    </source>
</evidence>
<dbReference type="PROSITE" id="PS50801">
    <property type="entry name" value="STAS"/>
    <property type="match status" value="1"/>
</dbReference>
<dbReference type="InterPro" id="IPR036513">
    <property type="entry name" value="STAS_dom_sf"/>
</dbReference>
<dbReference type="AlphaFoldDB" id="A0A5C6CMZ2"/>
<feature type="domain" description="STAS" evidence="1">
    <location>
        <begin position="22"/>
        <end position="107"/>
    </location>
</feature>
<evidence type="ECO:0000313" key="2">
    <source>
        <dbReference type="EMBL" id="TWU24711.1"/>
    </source>
</evidence>
<dbReference type="SUPFAM" id="SSF52091">
    <property type="entry name" value="SpoIIaa-like"/>
    <property type="match status" value="1"/>
</dbReference>
<dbReference type="RefSeq" id="WP_197530770.1">
    <property type="nucleotide sequence ID" value="NZ_SJPS01000005.1"/>
</dbReference>
<sequence>MRIDRGPDWLIVQLTPTDEPFDNLADRLWSLLDQHFVYRLVLEMDYVDFLPSQMMGQLVMLHKRVLKRGGSLRLSGLSPECLEAIHVCRLDQALPHFTTRTEAIYGEELERV</sequence>
<keyword evidence="3" id="KW-1185">Reference proteome</keyword>
<accession>A0A5C6CMZ2</accession>
<proteinExistence type="predicted"/>
<organism evidence="2 3">
    <name type="scientific">Bythopirellula polymerisocia</name>
    <dbReference type="NCBI Taxonomy" id="2528003"/>
    <lineage>
        <taxon>Bacteria</taxon>
        <taxon>Pseudomonadati</taxon>
        <taxon>Planctomycetota</taxon>
        <taxon>Planctomycetia</taxon>
        <taxon>Pirellulales</taxon>
        <taxon>Lacipirellulaceae</taxon>
        <taxon>Bythopirellula</taxon>
    </lineage>
</organism>
<comment type="caution">
    <text evidence="2">The sequence shown here is derived from an EMBL/GenBank/DDBJ whole genome shotgun (WGS) entry which is preliminary data.</text>
</comment>
<dbReference type="CDD" id="cd07043">
    <property type="entry name" value="STAS_anti-anti-sigma_factors"/>
    <property type="match status" value="1"/>
</dbReference>
<dbReference type="Gene3D" id="3.30.750.24">
    <property type="entry name" value="STAS domain"/>
    <property type="match status" value="1"/>
</dbReference>
<evidence type="ECO:0000313" key="3">
    <source>
        <dbReference type="Proteomes" id="UP000318437"/>
    </source>
</evidence>
<dbReference type="EMBL" id="SJPS01000005">
    <property type="protein sequence ID" value="TWU24711.1"/>
    <property type="molecule type" value="Genomic_DNA"/>
</dbReference>
<dbReference type="Pfam" id="PF01740">
    <property type="entry name" value="STAS"/>
    <property type="match status" value="1"/>
</dbReference>
<dbReference type="InterPro" id="IPR002645">
    <property type="entry name" value="STAS_dom"/>
</dbReference>
<name>A0A5C6CMZ2_9BACT</name>
<reference evidence="2 3" key="1">
    <citation type="submission" date="2019-02" db="EMBL/GenBank/DDBJ databases">
        <title>Deep-cultivation of Planctomycetes and their phenomic and genomic characterization uncovers novel biology.</title>
        <authorList>
            <person name="Wiegand S."/>
            <person name="Jogler M."/>
            <person name="Boedeker C."/>
            <person name="Pinto D."/>
            <person name="Vollmers J."/>
            <person name="Rivas-Marin E."/>
            <person name="Kohn T."/>
            <person name="Peeters S.H."/>
            <person name="Heuer A."/>
            <person name="Rast P."/>
            <person name="Oberbeckmann S."/>
            <person name="Bunk B."/>
            <person name="Jeske O."/>
            <person name="Meyerdierks A."/>
            <person name="Storesund J.E."/>
            <person name="Kallscheuer N."/>
            <person name="Luecker S."/>
            <person name="Lage O.M."/>
            <person name="Pohl T."/>
            <person name="Merkel B.J."/>
            <person name="Hornburger P."/>
            <person name="Mueller R.-W."/>
            <person name="Bruemmer F."/>
            <person name="Labrenz M."/>
            <person name="Spormann A.M."/>
            <person name="Op Den Camp H."/>
            <person name="Overmann J."/>
            <person name="Amann R."/>
            <person name="Jetten M.S.M."/>
            <person name="Mascher T."/>
            <person name="Medema M.H."/>
            <person name="Devos D.P."/>
            <person name="Kaster A.-K."/>
            <person name="Ovreas L."/>
            <person name="Rohde M."/>
            <person name="Galperin M.Y."/>
            <person name="Jogler C."/>
        </authorList>
    </citation>
    <scope>NUCLEOTIDE SEQUENCE [LARGE SCALE GENOMIC DNA]</scope>
    <source>
        <strain evidence="2 3">Pla144</strain>
    </source>
</reference>
<dbReference type="Proteomes" id="UP000318437">
    <property type="component" value="Unassembled WGS sequence"/>
</dbReference>